<comment type="caution">
    <text evidence="2">The sequence shown here is derived from an EMBL/GenBank/DDBJ whole genome shotgun (WGS) entry which is preliminary data.</text>
</comment>
<sequence>MTRRTPFSIRVDLWHPRIVAQVNRVPTSQCSPAHHVASPRLALPYRRMSVVRDAPRHPQSQRSRRANGAEGYAGTAPVSSLDAIHGARGDV</sequence>
<dbReference type="Proteomes" id="UP000298327">
    <property type="component" value="Unassembled WGS sequence"/>
</dbReference>
<dbReference type="EMBL" id="SEOQ01001383">
    <property type="protein sequence ID" value="TFY52040.1"/>
    <property type="molecule type" value="Genomic_DNA"/>
</dbReference>
<name>A0A4Y9XPI7_9AGAM</name>
<feature type="region of interest" description="Disordered" evidence="1">
    <location>
        <begin position="52"/>
        <end position="91"/>
    </location>
</feature>
<evidence type="ECO:0000313" key="2">
    <source>
        <dbReference type="EMBL" id="TFY52040.1"/>
    </source>
</evidence>
<keyword evidence="3" id="KW-1185">Reference proteome</keyword>
<organism evidence="2 3">
    <name type="scientific">Dentipellis fragilis</name>
    <dbReference type="NCBI Taxonomy" id="205917"/>
    <lineage>
        <taxon>Eukaryota</taxon>
        <taxon>Fungi</taxon>
        <taxon>Dikarya</taxon>
        <taxon>Basidiomycota</taxon>
        <taxon>Agaricomycotina</taxon>
        <taxon>Agaricomycetes</taxon>
        <taxon>Russulales</taxon>
        <taxon>Hericiaceae</taxon>
        <taxon>Dentipellis</taxon>
    </lineage>
</organism>
<protein>
    <submittedName>
        <fullName evidence="2">Uncharacterized protein</fullName>
    </submittedName>
</protein>
<reference evidence="2 3" key="1">
    <citation type="submission" date="2019-02" db="EMBL/GenBank/DDBJ databases">
        <title>Genome sequencing of the rare red list fungi Dentipellis fragilis.</title>
        <authorList>
            <person name="Buettner E."/>
            <person name="Kellner H."/>
        </authorList>
    </citation>
    <scope>NUCLEOTIDE SEQUENCE [LARGE SCALE GENOMIC DNA]</scope>
    <source>
        <strain evidence="2 3">DSM 105465</strain>
    </source>
</reference>
<accession>A0A4Y9XPI7</accession>
<evidence type="ECO:0000313" key="3">
    <source>
        <dbReference type="Proteomes" id="UP000298327"/>
    </source>
</evidence>
<dbReference type="AlphaFoldDB" id="A0A4Y9XPI7"/>
<proteinExistence type="predicted"/>
<evidence type="ECO:0000256" key="1">
    <source>
        <dbReference type="SAM" id="MobiDB-lite"/>
    </source>
</evidence>
<gene>
    <name evidence="2" type="ORF">EVG20_g10730</name>
</gene>